<dbReference type="Pfam" id="PF02675">
    <property type="entry name" value="AdoMet_dc"/>
    <property type="match status" value="1"/>
</dbReference>
<keyword evidence="4" id="KW-0745">Spermidine biosynthesis</keyword>
<name>A0A1G1V392_9BACT</name>
<evidence type="ECO:0000256" key="3">
    <source>
        <dbReference type="ARBA" id="ARBA00022813"/>
    </source>
</evidence>
<evidence type="ECO:0000256" key="8">
    <source>
        <dbReference type="ARBA" id="ARBA00023270"/>
    </source>
</evidence>
<evidence type="ECO:0000256" key="7">
    <source>
        <dbReference type="ARBA" id="ARBA00023239"/>
    </source>
</evidence>
<dbReference type="AlphaFoldDB" id="A0A1G1V392"/>
<evidence type="ECO:0000256" key="5">
    <source>
        <dbReference type="ARBA" id="ARBA00023115"/>
    </source>
</evidence>
<organism evidence="10 11">
    <name type="scientific">Candidatus Blackburnbacteria bacterium RIFCSPHIGHO2_01_FULL_43_15b</name>
    <dbReference type="NCBI Taxonomy" id="1797513"/>
    <lineage>
        <taxon>Bacteria</taxon>
        <taxon>Candidatus Blackburniibacteriota</taxon>
    </lineage>
</organism>
<sequence length="127" mass="14474">MSAIQENKRRFHIIIDAFNCDNNLISDKNKIEQAIRDIAQLCGMKLLYGPIVIEGVEENPGVTGFAIIDFSHISMHTFTKDREICVDIFSCKPFDVEKVKGYVVDTLKLSHESIKYIEVTYPQDMSS</sequence>
<keyword evidence="7" id="KW-0456">Lyase</keyword>
<keyword evidence="8" id="KW-0704">Schiff base</keyword>
<dbReference type="EMBL" id="MHBW01000004">
    <property type="protein sequence ID" value="OGY09839.1"/>
    <property type="molecule type" value="Genomic_DNA"/>
</dbReference>
<dbReference type="GO" id="GO:0004014">
    <property type="term" value="F:adenosylmethionine decarboxylase activity"/>
    <property type="evidence" value="ECO:0007669"/>
    <property type="project" value="InterPro"/>
</dbReference>
<dbReference type="STRING" id="1797513.A2782_03580"/>
<accession>A0A1G1V392</accession>
<evidence type="ECO:0000256" key="6">
    <source>
        <dbReference type="ARBA" id="ARBA00023145"/>
    </source>
</evidence>
<dbReference type="GO" id="GO:0005829">
    <property type="term" value="C:cytosol"/>
    <property type="evidence" value="ECO:0007669"/>
    <property type="project" value="TreeGrafter"/>
</dbReference>
<protein>
    <recommendedName>
        <fullName evidence="12">S-adenosylmethionine decarboxylase proenzyme</fullName>
    </recommendedName>
</protein>
<dbReference type="Gene3D" id="3.60.90.10">
    <property type="entry name" value="S-adenosylmethionine decarboxylase"/>
    <property type="match status" value="1"/>
</dbReference>
<dbReference type="SUPFAM" id="SSF56276">
    <property type="entry name" value="S-adenosylmethionine decarboxylase"/>
    <property type="match status" value="1"/>
</dbReference>
<comment type="cofactor">
    <cofactor evidence="1">
        <name>pyruvate</name>
        <dbReference type="ChEBI" id="CHEBI:15361"/>
    </cofactor>
</comment>
<keyword evidence="6" id="KW-0865">Zymogen</keyword>
<dbReference type="InterPro" id="IPR016067">
    <property type="entry name" value="S-AdoMet_deCO2ase_core"/>
</dbReference>
<reference evidence="10 11" key="1">
    <citation type="journal article" date="2016" name="Nat. Commun.">
        <title>Thousands of microbial genomes shed light on interconnected biogeochemical processes in an aquifer system.</title>
        <authorList>
            <person name="Anantharaman K."/>
            <person name="Brown C.T."/>
            <person name="Hug L.A."/>
            <person name="Sharon I."/>
            <person name="Castelle C.J."/>
            <person name="Probst A.J."/>
            <person name="Thomas B.C."/>
            <person name="Singh A."/>
            <person name="Wilkins M.J."/>
            <person name="Karaoz U."/>
            <person name="Brodie E.L."/>
            <person name="Williams K.H."/>
            <person name="Hubbard S.S."/>
            <person name="Banfield J.F."/>
        </authorList>
    </citation>
    <scope>NUCLEOTIDE SEQUENCE [LARGE SCALE GENOMIC DNA]</scope>
</reference>
<dbReference type="PANTHER" id="PTHR33866:SF2">
    <property type="entry name" value="S-ADENOSYLMETHIONINE DECARBOXYLASE PROENZYME"/>
    <property type="match status" value="1"/>
</dbReference>
<gene>
    <name evidence="10" type="ORF">A2782_03580</name>
</gene>
<dbReference type="Proteomes" id="UP000177967">
    <property type="component" value="Unassembled WGS sequence"/>
</dbReference>
<keyword evidence="3" id="KW-0068">Autocatalytic cleavage</keyword>
<keyword evidence="2" id="KW-0210">Decarboxylase</keyword>
<evidence type="ECO:0000256" key="1">
    <source>
        <dbReference type="ARBA" id="ARBA00001928"/>
    </source>
</evidence>
<evidence type="ECO:0000313" key="10">
    <source>
        <dbReference type="EMBL" id="OGY09839.1"/>
    </source>
</evidence>
<evidence type="ECO:0000313" key="11">
    <source>
        <dbReference type="Proteomes" id="UP000177967"/>
    </source>
</evidence>
<proteinExistence type="predicted"/>
<evidence type="ECO:0000256" key="2">
    <source>
        <dbReference type="ARBA" id="ARBA00022793"/>
    </source>
</evidence>
<dbReference type="PANTHER" id="PTHR33866">
    <property type="entry name" value="S-ADENOSYLMETHIONINE DECARBOXYLASE PROENZYME"/>
    <property type="match status" value="1"/>
</dbReference>
<keyword evidence="5" id="KW-0620">Polyamine biosynthesis</keyword>
<evidence type="ECO:0000256" key="9">
    <source>
        <dbReference type="ARBA" id="ARBA00023317"/>
    </source>
</evidence>
<dbReference type="GO" id="GO:0008295">
    <property type="term" value="P:spermidine biosynthetic process"/>
    <property type="evidence" value="ECO:0007669"/>
    <property type="project" value="UniProtKB-KW"/>
</dbReference>
<dbReference type="InterPro" id="IPR003826">
    <property type="entry name" value="AdoMetDC_fam_prok"/>
</dbReference>
<comment type="caution">
    <text evidence="10">The sequence shown here is derived from an EMBL/GenBank/DDBJ whole genome shotgun (WGS) entry which is preliminary data.</text>
</comment>
<evidence type="ECO:0008006" key="12">
    <source>
        <dbReference type="Google" id="ProtNLM"/>
    </source>
</evidence>
<keyword evidence="9" id="KW-0670">Pyruvate</keyword>
<evidence type="ECO:0000256" key="4">
    <source>
        <dbReference type="ARBA" id="ARBA00023066"/>
    </source>
</evidence>